<dbReference type="PANTHER" id="PTHR33375:SF1">
    <property type="entry name" value="CHROMOSOME-PARTITIONING PROTEIN PARB-RELATED"/>
    <property type="match status" value="1"/>
</dbReference>
<dbReference type="InterPro" id="IPR036086">
    <property type="entry name" value="ParB/Sulfiredoxin_sf"/>
</dbReference>
<dbReference type="GO" id="GO:0005694">
    <property type="term" value="C:chromosome"/>
    <property type="evidence" value="ECO:0007669"/>
    <property type="project" value="TreeGrafter"/>
</dbReference>
<gene>
    <name evidence="2" type="ORF">CARN6_1630</name>
</gene>
<dbReference type="SMART" id="SM00470">
    <property type="entry name" value="ParB"/>
    <property type="match status" value="1"/>
</dbReference>
<dbReference type="PANTHER" id="PTHR33375">
    <property type="entry name" value="CHROMOSOME-PARTITIONING PROTEIN PARB-RELATED"/>
    <property type="match status" value="1"/>
</dbReference>
<dbReference type="InterPro" id="IPR003115">
    <property type="entry name" value="ParB_N"/>
</dbReference>
<dbReference type="GO" id="GO:0007059">
    <property type="term" value="P:chromosome segregation"/>
    <property type="evidence" value="ECO:0007669"/>
    <property type="project" value="TreeGrafter"/>
</dbReference>
<reference evidence="2" key="1">
    <citation type="submission" date="2009-10" db="EMBL/GenBank/DDBJ databases">
        <title>Diversity of trophic interactions inside an arsenic-rich microbial ecosystem.</title>
        <authorList>
            <person name="Bertin P.N."/>
            <person name="Heinrich-Salmeron A."/>
            <person name="Pelletier E."/>
            <person name="Goulhen-Chollet F."/>
            <person name="Arsene-Ploetze F."/>
            <person name="Gallien S."/>
            <person name="Calteau A."/>
            <person name="Vallenet D."/>
            <person name="Casiot C."/>
            <person name="Chane-Woon-Ming B."/>
            <person name="Giloteaux L."/>
            <person name="Barakat M."/>
            <person name="Bonnefoy V."/>
            <person name="Bruneel O."/>
            <person name="Chandler M."/>
            <person name="Cleiss J."/>
            <person name="Duran R."/>
            <person name="Elbaz-Poulichet F."/>
            <person name="Fonknechten N."/>
            <person name="Lauga B."/>
            <person name="Mornico D."/>
            <person name="Ortet P."/>
            <person name="Schaeffer C."/>
            <person name="Siguier P."/>
            <person name="Alexander Thil Smith A."/>
            <person name="Van Dorsselaer A."/>
            <person name="Weissenbach J."/>
            <person name="Medigue C."/>
            <person name="Le Paslier D."/>
        </authorList>
    </citation>
    <scope>NUCLEOTIDE SEQUENCE</scope>
</reference>
<dbReference type="EMBL" id="CABQ01000191">
    <property type="protein sequence ID" value="CBI08188.1"/>
    <property type="molecule type" value="Genomic_DNA"/>
</dbReference>
<dbReference type="SUPFAM" id="SSF110849">
    <property type="entry name" value="ParB/Sulfiredoxin"/>
    <property type="match status" value="1"/>
</dbReference>
<comment type="caution">
    <text evidence="2">The sequence shown here is derived from an EMBL/GenBank/DDBJ whole genome shotgun (WGS) entry which is preliminary data.</text>
</comment>
<dbReference type="AlphaFoldDB" id="E6QLR7"/>
<evidence type="ECO:0000313" key="2">
    <source>
        <dbReference type="EMBL" id="CBI08188.1"/>
    </source>
</evidence>
<dbReference type="InterPro" id="IPR050336">
    <property type="entry name" value="Chromosome_partition/occlusion"/>
</dbReference>
<dbReference type="Gene3D" id="3.90.1530.30">
    <property type="match status" value="1"/>
</dbReference>
<name>E6QLR7_9ZZZZ</name>
<feature type="domain" description="ParB-like N-terminal" evidence="1">
    <location>
        <begin position="38"/>
        <end position="139"/>
    </location>
</feature>
<accession>E6QLR7</accession>
<organism evidence="2">
    <name type="scientific">mine drainage metagenome</name>
    <dbReference type="NCBI Taxonomy" id="410659"/>
    <lineage>
        <taxon>unclassified sequences</taxon>
        <taxon>metagenomes</taxon>
        <taxon>ecological metagenomes</taxon>
    </lineage>
</organism>
<protein>
    <recommendedName>
        <fullName evidence="1">ParB-like N-terminal domain-containing protein</fullName>
    </recommendedName>
</protein>
<dbReference type="SUPFAM" id="SSF109709">
    <property type="entry name" value="KorB DNA-binding domain-like"/>
    <property type="match status" value="1"/>
</dbReference>
<evidence type="ECO:0000259" key="1">
    <source>
        <dbReference type="SMART" id="SM00470"/>
    </source>
</evidence>
<dbReference type="Pfam" id="PF02195">
    <property type="entry name" value="ParB_N"/>
    <property type="match status" value="1"/>
</dbReference>
<proteinExistence type="predicted"/>
<sequence>MSTWKIDRERLEEDARLLAAIQGNDKNVEHVLRLLPFEQIDPNINSPRKYIDQDKWQINSLIGLRNSILEQGVLQPILVEPKGDRFQIIFGERRYRAARDLLRSEPGTPHREGLDFSVIPALVLVPGNRRLEIQLAENMHRAGLQNEEIGWALHDLLEQYAGNVSSVARAIGCPPQMVEHLRDLAVARPARQTPD</sequence>